<accession>A0AAJ6XMH0</accession>
<dbReference type="PANTHER" id="PTHR14939:SF8">
    <property type="entry name" value="FIST C-DOMAIN DOMAIN-CONTAINING PROTEIN"/>
    <property type="match status" value="1"/>
</dbReference>
<sequence>MCHCQRILFLVETDQFISEIMQNILSRLPALAFAYAACVNKRWYKICSQILKRPKLVSALSLNPSLHDAVEEVIEQVLSEPIRPHFAIACIGKEFNLELTHGLIIKKLGSSIPIITNIASGIIGVDGIVDELYEEKWETTTAGPNSQESDTVDQGLVLLVGFLPGLKIGTIPLLRPMQESNTLVDKFVMDILHYTSAVSDCPAPTGIIIFGDKTTDMKPIVSKMDCAMPEETVIVGDASAEFIFRNGDNSLNHLAHTCYFQAVALVFARDRYKPEGIGEIQFHVTMSTGVMPFGPTLEAASVLQKDSECSWISAKLKGQNGIVAAGEILNDLKQQFRDTNKSADIYIGVTKETISTNDSGILTPGRCLDFYEVRGGGGRYFNVNGVGIQPGDSFLFYQSDSETASSTCDHAFNKLLALKAELKSKNYLHLSKFADKDDKKEVLGGLIFSCYRRGESFSGEPFVDSYPFYDSFPRAPVAGLFCRGEIGRGPKSLMNEEYEDENSRRCCLHVYSTIYLVMSYLPPSVEN</sequence>
<name>A0AAJ6XMH0_POPEU</name>
<dbReference type="RefSeq" id="XP_011023979.1">
    <property type="nucleotide sequence ID" value="XM_011025677.1"/>
</dbReference>
<dbReference type="SMART" id="SM01204">
    <property type="entry name" value="FIST_C"/>
    <property type="match status" value="1"/>
</dbReference>
<dbReference type="InterPro" id="IPR036047">
    <property type="entry name" value="F-box-like_dom_sf"/>
</dbReference>
<protein>
    <submittedName>
        <fullName evidence="3">F-box/LRR-repeat protein At5g63520-like</fullName>
    </submittedName>
</protein>
<organism evidence="2 3">
    <name type="scientific">Populus euphratica</name>
    <name type="common">Euphrates poplar</name>
    <dbReference type="NCBI Taxonomy" id="75702"/>
    <lineage>
        <taxon>Eukaryota</taxon>
        <taxon>Viridiplantae</taxon>
        <taxon>Streptophyta</taxon>
        <taxon>Embryophyta</taxon>
        <taxon>Tracheophyta</taxon>
        <taxon>Spermatophyta</taxon>
        <taxon>Magnoliopsida</taxon>
        <taxon>eudicotyledons</taxon>
        <taxon>Gunneridae</taxon>
        <taxon>Pentapetalae</taxon>
        <taxon>rosids</taxon>
        <taxon>fabids</taxon>
        <taxon>Malpighiales</taxon>
        <taxon>Salicaceae</taxon>
        <taxon>Saliceae</taxon>
        <taxon>Populus</taxon>
    </lineage>
</organism>
<feature type="domain" description="FIST C-domain" evidence="1">
    <location>
        <begin position="324"/>
        <end position="489"/>
    </location>
</feature>
<dbReference type="SUPFAM" id="SSF81383">
    <property type="entry name" value="F-box domain"/>
    <property type="match status" value="1"/>
</dbReference>
<keyword evidence="2" id="KW-1185">Reference proteome</keyword>
<dbReference type="KEGG" id="peu:105125291"/>
<dbReference type="Proteomes" id="UP000694918">
    <property type="component" value="Unplaced"/>
</dbReference>
<evidence type="ECO:0000259" key="1">
    <source>
        <dbReference type="SMART" id="SM01204"/>
    </source>
</evidence>
<dbReference type="InterPro" id="IPR019494">
    <property type="entry name" value="FIST_C"/>
</dbReference>
<dbReference type="GO" id="GO:0000209">
    <property type="term" value="P:protein polyubiquitination"/>
    <property type="evidence" value="ECO:0007669"/>
    <property type="project" value="TreeGrafter"/>
</dbReference>
<dbReference type="Pfam" id="PF00646">
    <property type="entry name" value="F-box"/>
    <property type="match status" value="1"/>
</dbReference>
<proteinExistence type="predicted"/>
<dbReference type="AlphaFoldDB" id="A0AAJ6XMH0"/>
<dbReference type="GO" id="GO:0032436">
    <property type="term" value="P:positive regulation of proteasomal ubiquitin-dependent protein catabolic process"/>
    <property type="evidence" value="ECO:0007669"/>
    <property type="project" value="TreeGrafter"/>
</dbReference>
<reference evidence="3" key="1">
    <citation type="submission" date="2025-08" db="UniProtKB">
        <authorList>
            <consortium name="RefSeq"/>
        </authorList>
    </citation>
    <scope>IDENTIFICATION</scope>
</reference>
<evidence type="ECO:0000313" key="3">
    <source>
        <dbReference type="RefSeq" id="XP_011023979.1"/>
    </source>
</evidence>
<dbReference type="GeneID" id="105125291"/>
<gene>
    <name evidence="3" type="primary">LOC105125291</name>
</gene>
<dbReference type="PANTHER" id="PTHR14939">
    <property type="entry name" value="F-BOX ONLY PROTEIN 22"/>
    <property type="match status" value="1"/>
</dbReference>
<evidence type="ECO:0000313" key="2">
    <source>
        <dbReference type="Proteomes" id="UP000694918"/>
    </source>
</evidence>
<dbReference type="InterPro" id="IPR001810">
    <property type="entry name" value="F-box_dom"/>
</dbReference>